<evidence type="ECO:0000313" key="11">
    <source>
        <dbReference type="Proteomes" id="UP000521872"/>
    </source>
</evidence>
<name>A0A8H4R2L9_9AGAR</name>
<keyword evidence="4" id="KW-0378">Hydrolase</keyword>
<dbReference type="InterPro" id="IPR005479">
    <property type="entry name" value="CPAse_ATP-bd"/>
</dbReference>
<dbReference type="Proteomes" id="UP000521872">
    <property type="component" value="Unassembled WGS sequence"/>
</dbReference>
<dbReference type="GO" id="GO:0016874">
    <property type="term" value="F:ligase activity"/>
    <property type="evidence" value="ECO:0007669"/>
    <property type="project" value="UniProtKB-KW"/>
</dbReference>
<dbReference type="PROSITE" id="PS50979">
    <property type="entry name" value="BC"/>
    <property type="match status" value="1"/>
</dbReference>
<evidence type="ECO:0008006" key="12">
    <source>
        <dbReference type="Google" id="ProtNLM"/>
    </source>
</evidence>
<dbReference type="SUPFAM" id="SSF56059">
    <property type="entry name" value="Glutathione synthetase ATP-binding domain-like"/>
    <property type="match status" value="1"/>
</dbReference>
<dbReference type="GO" id="GO:0005524">
    <property type="term" value="F:ATP binding"/>
    <property type="evidence" value="ECO:0007669"/>
    <property type="project" value="UniProtKB-UniRule"/>
</dbReference>
<evidence type="ECO:0000256" key="6">
    <source>
        <dbReference type="ARBA" id="ARBA00023267"/>
    </source>
</evidence>
<dbReference type="PROSITE" id="PS00867">
    <property type="entry name" value="CPSASE_2"/>
    <property type="match status" value="1"/>
</dbReference>
<dbReference type="Pfam" id="PF02786">
    <property type="entry name" value="CPSase_L_D2"/>
    <property type="match status" value="2"/>
</dbReference>
<evidence type="ECO:0000259" key="9">
    <source>
        <dbReference type="PROSITE" id="PS50979"/>
    </source>
</evidence>
<organism evidence="10 11">
    <name type="scientific">Agrocybe pediades</name>
    <dbReference type="NCBI Taxonomy" id="84607"/>
    <lineage>
        <taxon>Eukaryota</taxon>
        <taxon>Fungi</taxon>
        <taxon>Dikarya</taxon>
        <taxon>Basidiomycota</taxon>
        <taxon>Agaricomycotina</taxon>
        <taxon>Agaricomycetes</taxon>
        <taxon>Agaricomycetidae</taxon>
        <taxon>Agaricales</taxon>
        <taxon>Agaricineae</taxon>
        <taxon>Strophariaceae</taxon>
        <taxon>Agrocybe</taxon>
    </lineage>
</organism>
<gene>
    <name evidence="10" type="ORF">D9613_009033</name>
</gene>
<dbReference type="Gene3D" id="2.40.100.10">
    <property type="entry name" value="Cyclophilin-like"/>
    <property type="match status" value="2"/>
</dbReference>
<dbReference type="Pfam" id="PF02682">
    <property type="entry name" value="CT_C_D"/>
    <property type="match status" value="1"/>
</dbReference>
<evidence type="ECO:0000256" key="3">
    <source>
        <dbReference type="ARBA" id="ARBA00022741"/>
    </source>
</evidence>
<reference evidence="10 11" key="1">
    <citation type="submission" date="2019-12" db="EMBL/GenBank/DDBJ databases">
        <authorList>
            <person name="Floudas D."/>
            <person name="Bentzer J."/>
            <person name="Ahren D."/>
            <person name="Johansson T."/>
            <person name="Persson P."/>
            <person name="Tunlid A."/>
        </authorList>
    </citation>
    <scope>NUCLEOTIDE SEQUENCE [LARGE SCALE GENOMIC DNA]</scope>
    <source>
        <strain evidence="10 11">CBS 102.39</strain>
    </source>
</reference>
<evidence type="ECO:0000256" key="2">
    <source>
        <dbReference type="ARBA" id="ARBA00022598"/>
    </source>
</evidence>
<dbReference type="SUPFAM" id="SSF160467">
    <property type="entry name" value="PH0987 N-terminal domain-like"/>
    <property type="match status" value="1"/>
</dbReference>
<dbReference type="InterPro" id="IPR016185">
    <property type="entry name" value="PreATP-grasp_dom_sf"/>
</dbReference>
<comment type="cofactor">
    <cofactor evidence="1">
        <name>biotin</name>
        <dbReference type="ChEBI" id="CHEBI:57586"/>
    </cofactor>
</comment>
<keyword evidence="2" id="KW-0436">Ligase</keyword>
<dbReference type="InterPro" id="IPR011053">
    <property type="entry name" value="Single_hybrid_motif"/>
</dbReference>
<dbReference type="InterPro" id="IPR011764">
    <property type="entry name" value="Biotin_carboxylation_dom"/>
</dbReference>
<proteinExistence type="predicted"/>
<dbReference type="Gene3D" id="3.30.470.20">
    <property type="entry name" value="ATP-grasp fold, B domain"/>
    <property type="match status" value="1"/>
</dbReference>
<dbReference type="SMART" id="SM00796">
    <property type="entry name" value="AHS1"/>
    <property type="match status" value="1"/>
</dbReference>
<dbReference type="InterPro" id="IPR005482">
    <property type="entry name" value="Biotin_COase_C"/>
</dbReference>
<dbReference type="Pfam" id="PF02785">
    <property type="entry name" value="Biotin_carb_C"/>
    <property type="match status" value="1"/>
</dbReference>
<sequence>MALSPYWHRFTELQRIRRPKAISMAPGKAQKVLVANRGEIALRIIRTAKRLGIESVAIYTASDALSPHVLQADEVVALPPDASSETAAYLNISSIISICKAHSVTLVHPGYGFLSENAEFATQVLANGIIWLGPQPEVIHRMGIKHEARKIALEAGVEVVPGSEGLVKSEEEAIEVARRCGFPVMLKATAGGGGMGMVVCHDEESLRSNLRSTQERAKSLFHNEGVFLEKYFSAARHVEVQVFGNGLGDAIHLRERECSVQRRHQKVIEESPSPFCSAHPGLRERMCEVAINLAHSIHYSSAGKFFSPKPSYVLITCLHSITGTIEFIVDEHTANFYFLEMNTRIQVEHPVTEEIHPGLDIVEMMIKQGLAEQSPEKGLSASALQQSTYDELFEAGQTHGKVHSIEGRVYAENPYENFVPSPGLLQHVSLYESKFDWLRVDGWVETGLTVSPNFDPLLAKVIVTGSSREESIYRFKEALKHIKVSGPPNNIQYLNAIAESDTFAAGKATTKFLDSFDFSPRAFKVLSSGLDTSIQDLPGRTLKLGIPRSGPMDELAFSLGNLIVGNPKTTEGLEFIVVPGVPCSFQFFTEAVVAVTGKDVTVKIDGVVSSMWAGLVVPPKGKIAIEAKVTDEPSGFRNYLCVKGGFPDVPVYLGSKSTSMGLGGYQGRSLLTGDYISLGDCVAQDSGKFRSLPQTLIPSYPSHWVVYVLPGPHDDEEFVTKEGIKQFYSKHWRVSPSSNRLGIRLEAPTSSDRIQWARKSGGEGGSHPSNILDNGYAPGTININGDTPVILTNEGPDMGGYMCMCTVATSDMWKLGQLAPGCTVQFRRVSWNDARRRVNSVNNFLSSTERLLSGGDAAQTQVSDPLATDLEDVGYSPILHVRPGPSDQERLKVTFRQAGDGAVLVEFGGMHLDILVRARIHAFQTLVKEKNVPGILSLSPCIRSILCYFDPEVISQDAFMKVLLECERSIPEDMNSMTFPGRRITFPIVLDDKWNREALERYMATARDKASYLPSNIEYLAKNNGLSDSAEALRKLMGSDWLILGVGFYFACPFLVPIDPRCRLVGQKMNPSRTFTPRGAIGIAGPVAAIYPVESPGGYQLFGRTLPGWQTWGKGREFRRDKPWLLEAFDQITFVEVSEDEYVELEKRFDAGQYVENVEFSVAEHLQFLESIQDELKEFHAKQAKAVVIEEQREKRLLQEWEEQKAKSSKQPGAGVYDDASAGGAKVTASVFATIWKFKCQPGDTITSESQVLAILEAMKTEIPVTAGEANVGKKVKSFVTGKEEGSSVRPGDAILLLE</sequence>
<dbReference type="PANTHER" id="PTHR18866">
    <property type="entry name" value="CARBOXYLASE:PYRUVATE/ACETYL-COA/PROPIONYL-COA CARBOXYLASE"/>
    <property type="match status" value="1"/>
</dbReference>
<dbReference type="InterPro" id="IPR005481">
    <property type="entry name" value="BC-like_N"/>
</dbReference>
<evidence type="ECO:0000256" key="7">
    <source>
        <dbReference type="PROSITE-ProRule" id="PRU00409"/>
    </source>
</evidence>
<keyword evidence="6" id="KW-0092">Biotin</keyword>
<feature type="domain" description="ATP-grasp" evidence="8">
    <location>
        <begin position="149"/>
        <end position="370"/>
    </location>
</feature>
<dbReference type="SUPFAM" id="SSF51246">
    <property type="entry name" value="Rudiment single hybrid motif"/>
    <property type="match status" value="1"/>
</dbReference>
<dbReference type="EMBL" id="JAACJL010000002">
    <property type="protein sequence ID" value="KAF4622279.1"/>
    <property type="molecule type" value="Genomic_DNA"/>
</dbReference>
<dbReference type="InterPro" id="IPR011761">
    <property type="entry name" value="ATP-grasp"/>
</dbReference>
<keyword evidence="3 7" id="KW-0547">Nucleotide-binding</keyword>
<dbReference type="CDD" id="cd06850">
    <property type="entry name" value="biotinyl_domain"/>
    <property type="match status" value="1"/>
</dbReference>
<dbReference type="SMART" id="SM00797">
    <property type="entry name" value="AHS2"/>
    <property type="match status" value="1"/>
</dbReference>
<dbReference type="InterPro" id="IPR003778">
    <property type="entry name" value="CT_A_B"/>
</dbReference>
<dbReference type="GO" id="GO:0016787">
    <property type="term" value="F:hydrolase activity"/>
    <property type="evidence" value="ECO:0007669"/>
    <property type="project" value="UniProtKB-KW"/>
</dbReference>
<dbReference type="PROSITE" id="PS50975">
    <property type="entry name" value="ATP_GRASP"/>
    <property type="match status" value="1"/>
</dbReference>
<dbReference type="GO" id="GO:0046872">
    <property type="term" value="F:metal ion binding"/>
    <property type="evidence" value="ECO:0007669"/>
    <property type="project" value="InterPro"/>
</dbReference>
<dbReference type="SUPFAM" id="SSF50891">
    <property type="entry name" value="Cyclophilin-like"/>
    <property type="match status" value="2"/>
</dbReference>
<dbReference type="Pfam" id="PF02626">
    <property type="entry name" value="CT_A_B"/>
    <property type="match status" value="1"/>
</dbReference>
<evidence type="ECO:0000313" key="10">
    <source>
        <dbReference type="EMBL" id="KAF4622279.1"/>
    </source>
</evidence>
<dbReference type="InterPro" id="IPR003833">
    <property type="entry name" value="CT_C_D"/>
</dbReference>
<accession>A0A8H4R2L9</accession>
<evidence type="ECO:0000256" key="5">
    <source>
        <dbReference type="ARBA" id="ARBA00022840"/>
    </source>
</evidence>
<feature type="domain" description="Biotin carboxylation" evidence="9">
    <location>
        <begin position="28"/>
        <end position="518"/>
    </location>
</feature>
<dbReference type="SMART" id="SM00878">
    <property type="entry name" value="Biotin_carb_C"/>
    <property type="match status" value="1"/>
</dbReference>
<dbReference type="InterPro" id="IPR050856">
    <property type="entry name" value="Biotin_carboxylase_complex"/>
</dbReference>
<dbReference type="PANTHER" id="PTHR18866:SF128">
    <property type="entry name" value="UREA AMIDOLYASE"/>
    <property type="match status" value="1"/>
</dbReference>
<dbReference type="InterPro" id="IPR029000">
    <property type="entry name" value="Cyclophilin-like_dom_sf"/>
</dbReference>
<dbReference type="PROSITE" id="PS00866">
    <property type="entry name" value="CPSASE_1"/>
    <property type="match status" value="1"/>
</dbReference>
<keyword evidence="11" id="KW-1185">Reference proteome</keyword>
<comment type="caution">
    <text evidence="10">The sequence shown here is derived from an EMBL/GenBank/DDBJ whole genome shotgun (WGS) entry which is preliminary data.</text>
</comment>
<dbReference type="InterPro" id="IPR011054">
    <property type="entry name" value="Rudment_hybrid_motif"/>
</dbReference>
<dbReference type="Pfam" id="PF00289">
    <property type="entry name" value="Biotin_carb_N"/>
    <property type="match status" value="1"/>
</dbReference>
<dbReference type="Gene3D" id="3.30.1360.40">
    <property type="match status" value="1"/>
</dbReference>
<keyword evidence="5 7" id="KW-0067">ATP-binding</keyword>
<evidence type="ECO:0000256" key="1">
    <source>
        <dbReference type="ARBA" id="ARBA00001953"/>
    </source>
</evidence>
<dbReference type="Pfam" id="PF00364">
    <property type="entry name" value="Biotin_lipoyl"/>
    <property type="match status" value="1"/>
</dbReference>
<dbReference type="InterPro" id="IPR000089">
    <property type="entry name" value="Biotin_lipoyl"/>
</dbReference>
<evidence type="ECO:0000256" key="4">
    <source>
        <dbReference type="ARBA" id="ARBA00022801"/>
    </source>
</evidence>
<evidence type="ECO:0000259" key="8">
    <source>
        <dbReference type="PROSITE" id="PS50975"/>
    </source>
</evidence>
<dbReference type="SUPFAM" id="SSF51230">
    <property type="entry name" value="Single hybrid motif"/>
    <property type="match status" value="1"/>
</dbReference>
<dbReference type="Gene3D" id="2.40.50.100">
    <property type="match status" value="1"/>
</dbReference>
<protein>
    <recommendedName>
        <fullName evidence="12">Urea carboxylase</fullName>
    </recommendedName>
</protein>
<dbReference type="SUPFAM" id="SSF52440">
    <property type="entry name" value="PreATP-grasp domain"/>
    <property type="match status" value="1"/>
</dbReference>
<dbReference type="FunFam" id="3.30.1490.20:FF:000003">
    <property type="entry name" value="acetyl-CoA carboxylase isoform X1"/>
    <property type="match status" value="1"/>
</dbReference>